<dbReference type="STRING" id="1123397.SAMN05660831_02488"/>
<dbReference type="EMBL" id="FOMJ01000010">
    <property type="protein sequence ID" value="SFD86429.1"/>
    <property type="molecule type" value="Genomic_DNA"/>
</dbReference>
<evidence type="ECO:0000313" key="1">
    <source>
        <dbReference type="EMBL" id="SFD86429.1"/>
    </source>
</evidence>
<dbReference type="RefSeq" id="WP_093429096.1">
    <property type="nucleotide sequence ID" value="NZ_FOMJ01000010.1"/>
</dbReference>
<dbReference type="AlphaFoldDB" id="A0A1I1VUN7"/>
<accession>A0A1I1VUN7</accession>
<dbReference type="Proteomes" id="UP000198611">
    <property type="component" value="Unassembled WGS sequence"/>
</dbReference>
<evidence type="ECO:0000313" key="2">
    <source>
        <dbReference type="Proteomes" id="UP000198611"/>
    </source>
</evidence>
<sequence>MSDDQQFRVELAAKIMAGSEGADSPNPYPAAVKALAAADALLWAAEAGDLGAAWEAAKLVPPRFG</sequence>
<organism evidence="1 2">
    <name type="scientific">Thiohalospira halophila DSM 15071</name>
    <dbReference type="NCBI Taxonomy" id="1123397"/>
    <lineage>
        <taxon>Bacteria</taxon>
        <taxon>Pseudomonadati</taxon>
        <taxon>Pseudomonadota</taxon>
        <taxon>Gammaproteobacteria</taxon>
        <taxon>Thiohalospirales</taxon>
        <taxon>Thiohalospiraceae</taxon>
        <taxon>Thiohalospira</taxon>
    </lineage>
</organism>
<reference evidence="1 2" key="1">
    <citation type="submission" date="2016-10" db="EMBL/GenBank/DDBJ databases">
        <authorList>
            <person name="de Groot N.N."/>
        </authorList>
    </citation>
    <scope>NUCLEOTIDE SEQUENCE [LARGE SCALE GENOMIC DNA]</scope>
    <source>
        <strain evidence="1 2">HL3</strain>
    </source>
</reference>
<keyword evidence="2" id="KW-1185">Reference proteome</keyword>
<name>A0A1I1VUN7_9GAMM</name>
<protein>
    <submittedName>
        <fullName evidence="1">Uncharacterized protein</fullName>
    </submittedName>
</protein>
<proteinExistence type="predicted"/>
<gene>
    <name evidence="1" type="ORF">SAMN05660831_02488</name>
</gene>